<organism evidence="3">
    <name type="scientific">Angiostrongylus costaricensis</name>
    <name type="common">Nematode worm</name>
    <dbReference type="NCBI Taxonomy" id="334426"/>
    <lineage>
        <taxon>Eukaryota</taxon>
        <taxon>Metazoa</taxon>
        <taxon>Ecdysozoa</taxon>
        <taxon>Nematoda</taxon>
        <taxon>Chromadorea</taxon>
        <taxon>Rhabditida</taxon>
        <taxon>Rhabditina</taxon>
        <taxon>Rhabditomorpha</taxon>
        <taxon>Strongyloidea</taxon>
        <taxon>Metastrongylidae</taxon>
        <taxon>Angiostrongylus</taxon>
    </lineage>
</organism>
<accession>A0A0R3PDX3</accession>
<evidence type="ECO:0000313" key="2">
    <source>
        <dbReference type="Proteomes" id="UP000267027"/>
    </source>
</evidence>
<name>A0A0R3PDX3_ANGCS</name>
<reference evidence="3" key="1">
    <citation type="submission" date="2017-02" db="UniProtKB">
        <authorList>
            <consortium name="WormBaseParasite"/>
        </authorList>
    </citation>
    <scope>IDENTIFICATION</scope>
</reference>
<proteinExistence type="predicted"/>
<sequence length="39" mass="4932">METEFSVDIFEQADSVRFWVQVNVERQLQVGRWEYLWFY</sequence>
<dbReference type="WBParaSite" id="ACOC_0000219701-mRNA-1">
    <property type="protein sequence ID" value="ACOC_0000219701-mRNA-1"/>
    <property type="gene ID" value="ACOC_0000219701"/>
</dbReference>
<reference evidence="1 2" key="2">
    <citation type="submission" date="2018-11" db="EMBL/GenBank/DDBJ databases">
        <authorList>
            <consortium name="Pathogen Informatics"/>
        </authorList>
    </citation>
    <scope>NUCLEOTIDE SEQUENCE [LARGE SCALE GENOMIC DNA]</scope>
    <source>
        <strain evidence="1 2">Costa Rica</strain>
    </source>
</reference>
<evidence type="ECO:0000313" key="1">
    <source>
        <dbReference type="EMBL" id="VDM53783.1"/>
    </source>
</evidence>
<dbReference type="EMBL" id="UYYA01000408">
    <property type="protein sequence ID" value="VDM53783.1"/>
    <property type="molecule type" value="Genomic_DNA"/>
</dbReference>
<keyword evidence="2" id="KW-1185">Reference proteome</keyword>
<protein>
    <submittedName>
        <fullName evidence="3">DUF1816 domain-containing protein</fullName>
    </submittedName>
</protein>
<dbReference type="OrthoDB" id="5782430at2759"/>
<dbReference type="Proteomes" id="UP000267027">
    <property type="component" value="Unassembled WGS sequence"/>
</dbReference>
<gene>
    <name evidence="1" type="ORF">ACOC_LOCUS2198</name>
</gene>
<dbReference type="AlphaFoldDB" id="A0A0R3PDX3"/>
<evidence type="ECO:0000313" key="3">
    <source>
        <dbReference type="WBParaSite" id="ACOC_0000219701-mRNA-1"/>
    </source>
</evidence>